<dbReference type="Pfam" id="PF03167">
    <property type="entry name" value="UDG"/>
    <property type="match status" value="1"/>
</dbReference>
<dbReference type="Proteomes" id="UP000732399">
    <property type="component" value="Unassembled WGS sequence"/>
</dbReference>
<dbReference type="RefSeq" id="WP_168133816.1">
    <property type="nucleotide sequence ID" value="NZ_JAAVJH010000003.1"/>
</dbReference>
<dbReference type="SMART" id="SM00987">
    <property type="entry name" value="UreE_C"/>
    <property type="match status" value="1"/>
</dbReference>
<proteinExistence type="predicted"/>
<dbReference type="InterPro" id="IPR005122">
    <property type="entry name" value="Uracil-DNA_glycosylase-like"/>
</dbReference>
<feature type="domain" description="Uracil-DNA glycosylase-like" evidence="1">
    <location>
        <begin position="92"/>
        <end position="238"/>
    </location>
</feature>
<evidence type="ECO:0000259" key="1">
    <source>
        <dbReference type="SMART" id="SM00986"/>
    </source>
</evidence>
<dbReference type="SMART" id="SM00986">
    <property type="entry name" value="UDG"/>
    <property type="match status" value="1"/>
</dbReference>
<comment type="caution">
    <text evidence="2">The sequence shown here is derived from an EMBL/GenBank/DDBJ whole genome shotgun (WGS) entry which is preliminary data.</text>
</comment>
<dbReference type="InterPro" id="IPR036895">
    <property type="entry name" value="Uracil-DNA_glycosylase-like_sf"/>
</dbReference>
<gene>
    <name evidence="2" type="ORF">HBH26_06720</name>
</gene>
<evidence type="ECO:0000313" key="3">
    <source>
        <dbReference type="Proteomes" id="UP000732399"/>
    </source>
</evidence>
<keyword evidence="3" id="KW-1185">Reference proteome</keyword>
<evidence type="ECO:0000313" key="2">
    <source>
        <dbReference type="EMBL" id="NJR78311.1"/>
    </source>
</evidence>
<accession>A0ABX1CNC4</accession>
<protein>
    <submittedName>
        <fullName evidence="2">Uracil-DNA glycosylase</fullName>
    </submittedName>
</protein>
<dbReference type="EMBL" id="JAAVJH010000003">
    <property type="protein sequence ID" value="NJR78311.1"/>
    <property type="molecule type" value="Genomic_DNA"/>
</dbReference>
<reference evidence="2 3" key="1">
    <citation type="submission" date="2020-03" db="EMBL/GenBank/DDBJ databases">
        <authorList>
            <person name="Wang L."/>
            <person name="He N."/>
            <person name="Li Y."/>
            <person name="Fang Y."/>
            <person name="Zhang F."/>
        </authorList>
    </citation>
    <scope>NUCLEOTIDE SEQUENCE [LARGE SCALE GENOMIC DNA]</scope>
    <source>
        <strain evidence="2 3">36D10-4-7</strain>
    </source>
</reference>
<dbReference type="Gene3D" id="3.40.470.10">
    <property type="entry name" value="Uracil-DNA glycosylase-like domain"/>
    <property type="match status" value="1"/>
</dbReference>
<name>A0ABX1CNC4_9SPHN</name>
<sequence>MGADQNLDWQALTASALEWWRDAGVDVLVEDAPFAWLDAPAPIEPATPAPHPSFASSPAAPAAALPDTLEAFAAWRAGEQAPDRDWGGAAFASRGPADASIMVLLDCPERGDREALLEGAVGALFDRMLAAIGQSRETVLLASVCARRPPIGRVPRDVEARLGEIARHHAGLVAPKRLLVMGDAATRAILTTNAAEARGRYHPLHHKNGTVTQVVATHHPRLLIERPAAKAEAWRDLLLLNGELPG</sequence>
<organism evidence="2 3">
    <name type="scientific">Sphingomonas corticis</name>
    <dbReference type="NCBI Taxonomy" id="2722791"/>
    <lineage>
        <taxon>Bacteria</taxon>
        <taxon>Pseudomonadati</taxon>
        <taxon>Pseudomonadota</taxon>
        <taxon>Alphaproteobacteria</taxon>
        <taxon>Sphingomonadales</taxon>
        <taxon>Sphingomonadaceae</taxon>
        <taxon>Sphingomonas</taxon>
    </lineage>
</organism>
<dbReference type="SUPFAM" id="SSF52141">
    <property type="entry name" value="Uracil-DNA glycosylase-like"/>
    <property type="match status" value="1"/>
</dbReference>